<evidence type="ECO:0008006" key="9">
    <source>
        <dbReference type="Google" id="ProtNLM"/>
    </source>
</evidence>
<dbReference type="RefSeq" id="WP_022920906.1">
    <property type="nucleotide sequence ID" value="NZ_BMLB01000001.1"/>
</dbReference>
<evidence type="ECO:0000256" key="2">
    <source>
        <dbReference type="ARBA" id="ARBA00022475"/>
    </source>
</evidence>
<dbReference type="Proteomes" id="UP000662111">
    <property type="component" value="Unassembled WGS sequence"/>
</dbReference>
<dbReference type="PANTHER" id="PTHR39087:SF2">
    <property type="entry name" value="UPF0104 MEMBRANE PROTEIN MJ1595"/>
    <property type="match status" value="1"/>
</dbReference>
<feature type="transmembrane region" description="Helical" evidence="6">
    <location>
        <begin position="131"/>
        <end position="157"/>
    </location>
</feature>
<feature type="transmembrane region" description="Helical" evidence="6">
    <location>
        <begin position="247"/>
        <end position="267"/>
    </location>
</feature>
<evidence type="ECO:0000313" key="7">
    <source>
        <dbReference type="EMBL" id="GGK58218.1"/>
    </source>
</evidence>
<keyword evidence="8" id="KW-1185">Reference proteome</keyword>
<reference evidence="8" key="1">
    <citation type="journal article" date="2019" name="Int. J. Syst. Evol. Microbiol.">
        <title>The Global Catalogue of Microorganisms (GCM) 10K type strain sequencing project: providing services to taxonomists for standard genome sequencing and annotation.</title>
        <authorList>
            <consortium name="The Broad Institute Genomics Platform"/>
            <consortium name="The Broad Institute Genome Sequencing Center for Infectious Disease"/>
            <person name="Wu L."/>
            <person name="Ma J."/>
        </authorList>
    </citation>
    <scope>NUCLEOTIDE SEQUENCE [LARGE SCALE GENOMIC DNA]</scope>
    <source>
        <strain evidence="8">CGMCC 1.5362</strain>
    </source>
</reference>
<organism evidence="7 8">
    <name type="scientific">Ornithinimicrobium pekingense</name>
    <dbReference type="NCBI Taxonomy" id="384677"/>
    <lineage>
        <taxon>Bacteria</taxon>
        <taxon>Bacillati</taxon>
        <taxon>Actinomycetota</taxon>
        <taxon>Actinomycetes</taxon>
        <taxon>Micrococcales</taxon>
        <taxon>Ornithinimicrobiaceae</taxon>
        <taxon>Ornithinimicrobium</taxon>
    </lineage>
</organism>
<evidence type="ECO:0000256" key="1">
    <source>
        <dbReference type="ARBA" id="ARBA00004651"/>
    </source>
</evidence>
<sequence length="326" mass="32496">MSAVTCPQNPRTVTAAHDDPAGGRSWVRAVVAVVAVAVAVAVLLRQGVPLDQVTVSGRGWGWVLVAALLTAVSFLGAGWNLSGFVPGRLLLRRVVAAQVVAAGARIVTPAGLGAHAVNLRLLRRSGEDTPVAVGAVAGAQAAQLVVTVVLLVAAALAPGRRLPELGAPTATATVVVAVGAAALAAGLAWAVRARRQQVVEQLTHVRAALRVVLRSPRRWLQALGGAVLLSTALAGALWASAMAVGTAVHPLDALVVVLVGAGVGSAVPTPGGTGGVEAAMTAGLVAVGTPLAAALPAVLLYRLLSLWLPVPVGLAAAVRLRSAGVL</sequence>
<protein>
    <recommendedName>
        <fullName evidence="9">Flippase-like domain-containing protein</fullName>
    </recommendedName>
</protein>
<proteinExistence type="predicted"/>
<gene>
    <name evidence="7" type="ORF">GCM10011509_03290</name>
</gene>
<keyword evidence="4 6" id="KW-1133">Transmembrane helix</keyword>
<dbReference type="EMBL" id="BMLB01000001">
    <property type="protein sequence ID" value="GGK58218.1"/>
    <property type="molecule type" value="Genomic_DNA"/>
</dbReference>
<comment type="subcellular location">
    <subcellularLocation>
        <location evidence="1">Cell membrane</location>
        <topology evidence="1">Multi-pass membrane protein</topology>
    </subcellularLocation>
</comment>
<dbReference type="Pfam" id="PF03706">
    <property type="entry name" value="LPG_synthase_TM"/>
    <property type="match status" value="1"/>
</dbReference>
<comment type="caution">
    <text evidence="7">The sequence shown here is derived from an EMBL/GenBank/DDBJ whole genome shotgun (WGS) entry which is preliminary data.</text>
</comment>
<dbReference type="PANTHER" id="PTHR39087">
    <property type="entry name" value="UPF0104 MEMBRANE PROTEIN MJ1595"/>
    <property type="match status" value="1"/>
</dbReference>
<feature type="transmembrane region" description="Helical" evidence="6">
    <location>
        <begin position="219"/>
        <end position="241"/>
    </location>
</feature>
<feature type="transmembrane region" description="Helical" evidence="6">
    <location>
        <begin position="99"/>
        <end position="119"/>
    </location>
</feature>
<accession>A0ABQ2F6D3</accession>
<keyword evidence="3 6" id="KW-0812">Transmembrane</keyword>
<feature type="transmembrane region" description="Helical" evidence="6">
    <location>
        <begin position="26"/>
        <end position="48"/>
    </location>
</feature>
<name>A0ABQ2F6D3_9MICO</name>
<feature type="transmembrane region" description="Helical" evidence="6">
    <location>
        <begin position="60"/>
        <end position="79"/>
    </location>
</feature>
<evidence type="ECO:0000313" key="8">
    <source>
        <dbReference type="Proteomes" id="UP000662111"/>
    </source>
</evidence>
<dbReference type="InterPro" id="IPR022791">
    <property type="entry name" value="L-PG_synthase/AglD"/>
</dbReference>
<keyword evidence="5 6" id="KW-0472">Membrane</keyword>
<keyword evidence="2" id="KW-1003">Cell membrane</keyword>
<feature type="transmembrane region" description="Helical" evidence="6">
    <location>
        <begin position="279"/>
        <end position="304"/>
    </location>
</feature>
<evidence type="ECO:0000256" key="3">
    <source>
        <dbReference type="ARBA" id="ARBA00022692"/>
    </source>
</evidence>
<evidence type="ECO:0000256" key="5">
    <source>
        <dbReference type="ARBA" id="ARBA00023136"/>
    </source>
</evidence>
<evidence type="ECO:0000256" key="4">
    <source>
        <dbReference type="ARBA" id="ARBA00022989"/>
    </source>
</evidence>
<evidence type="ECO:0000256" key="6">
    <source>
        <dbReference type="SAM" id="Phobius"/>
    </source>
</evidence>
<feature type="transmembrane region" description="Helical" evidence="6">
    <location>
        <begin position="169"/>
        <end position="191"/>
    </location>
</feature>